<gene>
    <name evidence="2" type="ORF">GCM10009431_10280</name>
</gene>
<keyword evidence="1" id="KW-1133">Transmembrane helix</keyword>
<evidence type="ECO:0000313" key="2">
    <source>
        <dbReference type="EMBL" id="GAA0740289.1"/>
    </source>
</evidence>
<evidence type="ECO:0000256" key="1">
    <source>
        <dbReference type="SAM" id="Phobius"/>
    </source>
</evidence>
<keyword evidence="3" id="KW-1185">Reference proteome</keyword>
<evidence type="ECO:0000313" key="3">
    <source>
        <dbReference type="Proteomes" id="UP001500736"/>
    </source>
</evidence>
<dbReference type="RefSeq" id="WP_343796313.1">
    <property type="nucleotide sequence ID" value="NZ_BAAAGF010000001.1"/>
</dbReference>
<proteinExistence type="predicted"/>
<dbReference type="EMBL" id="BAAAGF010000001">
    <property type="protein sequence ID" value="GAA0740289.1"/>
    <property type="molecule type" value="Genomic_DNA"/>
</dbReference>
<organism evidence="2 3">
    <name type="scientific">Gaetbulibacter jejuensis</name>
    <dbReference type="NCBI Taxonomy" id="584607"/>
    <lineage>
        <taxon>Bacteria</taxon>
        <taxon>Pseudomonadati</taxon>
        <taxon>Bacteroidota</taxon>
        <taxon>Flavobacteriia</taxon>
        <taxon>Flavobacteriales</taxon>
        <taxon>Flavobacteriaceae</taxon>
        <taxon>Gaetbulibacter</taxon>
    </lineage>
</organism>
<feature type="transmembrane region" description="Helical" evidence="1">
    <location>
        <begin position="34"/>
        <end position="52"/>
    </location>
</feature>
<keyword evidence="1" id="KW-0812">Transmembrane</keyword>
<name>A0ABN1JJH3_9FLAO</name>
<protein>
    <submittedName>
        <fullName evidence="2">Uncharacterized protein</fullName>
    </submittedName>
</protein>
<reference evidence="2 3" key="1">
    <citation type="journal article" date="2019" name="Int. J. Syst. Evol. Microbiol.">
        <title>The Global Catalogue of Microorganisms (GCM) 10K type strain sequencing project: providing services to taxonomists for standard genome sequencing and annotation.</title>
        <authorList>
            <consortium name="The Broad Institute Genomics Platform"/>
            <consortium name="The Broad Institute Genome Sequencing Center for Infectious Disease"/>
            <person name="Wu L."/>
            <person name="Ma J."/>
        </authorList>
    </citation>
    <scope>NUCLEOTIDE SEQUENCE [LARGE SCALE GENOMIC DNA]</scope>
    <source>
        <strain evidence="2 3">JCM 15976</strain>
    </source>
</reference>
<accession>A0ABN1JJH3</accession>
<sequence length="73" mass="8490">MVDIDLENIQMLTPKDIDTVELTNVKQIKSQNTYLKYGLIISGFIFVGFLAYNMHKKNNLRRNTGTLDENYFS</sequence>
<keyword evidence="1" id="KW-0472">Membrane</keyword>
<dbReference type="Proteomes" id="UP001500736">
    <property type="component" value="Unassembled WGS sequence"/>
</dbReference>
<comment type="caution">
    <text evidence="2">The sequence shown here is derived from an EMBL/GenBank/DDBJ whole genome shotgun (WGS) entry which is preliminary data.</text>
</comment>